<organism evidence="1 2">
    <name type="scientific">Digitaria exilis</name>
    <dbReference type="NCBI Taxonomy" id="1010633"/>
    <lineage>
        <taxon>Eukaryota</taxon>
        <taxon>Viridiplantae</taxon>
        <taxon>Streptophyta</taxon>
        <taxon>Embryophyta</taxon>
        <taxon>Tracheophyta</taxon>
        <taxon>Spermatophyta</taxon>
        <taxon>Magnoliopsida</taxon>
        <taxon>Liliopsida</taxon>
        <taxon>Poales</taxon>
        <taxon>Poaceae</taxon>
        <taxon>PACMAD clade</taxon>
        <taxon>Panicoideae</taxon>
        <taxon>Panicodae</taxon>
        <taxon>Paniceae</taxon>
        <taxon>Anthephorinae</taxon>
        <taxon>Digitaria</taxon>
    </lineage>
</organism>
<dbReference type="EMBL" id="JACEFO010002057">
    <property type="protein sequence ID" value="KAF8686957.1"/>
    <property type="molecule type" value="Genomic_DNA"/>
</dbReference>
<sequence>MEPALCCCVLSVPAVNSWMPEEITCYFLRQAVASDAAVFKLQVSFRIIPKGEAAAASSSPWLPELLISPAEPGKPSAMPRCIAKILVPKTDVKYLEDPRSAWMRMNTSGKGSAPSPEPTRLPDLRDKLTLRMLLYCLTVRGVQVQQTVIQQHNSHAHAGVMAPLPTVAVCNSVLHPPFGKTALPRLMLGLSRFRHTRIFGCDSYQSESLGGTVPKGAPVVRAHLREQHLTVAVRL</sequence>
<gene>
    <name evidence="1" type="ORF">HU200_043235</name>
</gene>
<evidence type="ECO:0000313" key="2">
    <source>
        <dbReference type="Proteomes" id="UP000636709"/>
    </source>
</evidence>
<comment type="caution">
    <text evidence="1">The sequence shown here is derived from an EMBL/GenBank/DDBJ whole genome shotgun (WGS) entry which is preliminary data.</text>
</comment>
<dbReference type="Proteomes" id="UP000636709">
    <property type="component" value="Unassembled WGS sequence"/>
</dbReference>
<protein>
    <submittedName>
        <fullName evidence="1">Uncharacterized protein</fullName>
    </submittedName>
</protein>
<accession>A0A835B0W8</accession>
<name>A0A835B0W8_9POAL</name>
<keyword evidence="2" id="KW-1185">Reference proteome</keyword>
<dbReference type="AlphaFoldDB" id="A0A835B0W8"/>
<proteinExistence type="predicted"/>
<evidence type="ECO:0000313" key="1">
    <source>
        <dbReference type="EMBL" id="KAF8686957.1"/>
    </source>
</evidence>
<reference evidence="1" key="1">
    <citation type="submission" date="2020-07" db="EMBL/GenBank/DDBJ databases">
        <title>Genome sequence and genetic diversity analysis of an under-domesticated orphan crop, white fonio (Digitaria exilis).</title>
        <authorList>
            <person name="Bennetzen J.L."/>
            <person name="Chen S."/>
            <person name="Ma X."/>
            <person name="Wang X."/>
            <person name="Yssel A.E.J."/>
            <person name="Chaluvadi S.R."/>
            <person name="Johnson M."/>
            <person name="Gangashetty P."/>
            <person name="Hamidou F."/>
            <person name="Sanogo M.D."/>
            <person name="Zwaenepoel A."/>
            <person name="Wallace J."/>
            <person name="Van De Peer Y."/>
            <person name="Van Deynze A."/>
        </authorList>
    </citation>
    <scope>NUCLEOTIDE SEQUENCE</scope>
    <source>
        <tissue evidence="1">Leaves</tissue>
    </source>
</reference>